<evidence type="ECO:0000256" key="10">
    <source>
        <dbReference type="ARBA" id="ARBA00023224"/>
    </source>
</evidence>
<dbReference type="GO" id="GO:0051379">
    <property type="term" value="F:epinephrine binding"/>
    <property type="evidence" value="ECO:0007669"/>
    <property type="project" value="TreeGrafter"/>
</dbReference>
<keyword evidence="3" id="KW-1003">Cell membrane</keyword>
<keyword evidence="4 12" id="KW-0812">Transmembrane</keyword>
<feature type="domain" description="G-protein coupled receptors family 1 profile" evidence="15">
    <location>
        <begin position="61"/>
        <end position="495"/>
    </location>
</feature>
<feature type="transmembrane region" description="Helical" evidence="14">
    <location>
        <begin position="479"/>
        <end position="498"/>
    </location>
</feature>
<dbReference type="GO" id="GO:0004938">
    <property type="term" value="F:alpha2-adrenergic receptor activity"/>
    <property type="evidence" value="ECO:0007669"/>
    <property type="project" value="TreeGrafter"/>
</dbReference>
<dbReference type="PANTHER" id="PTHR24248">
    <property type="entry name" value="ADRENERGIC RECEPTOR-RELATED G-PROTEIN COUPLED RECEPTOR"/>
    <property type="match status" value="1"/>
</dbReference>
<keyword evidence="10 12" id="KW-0807">Transducer</keyword>
<evidence type="ECO:0000256" key="1">
    <source>
        <dbReference type="ARBA" id="ARBA00004651"/>
    </source>
</evidence>
<dbReference type="PROSITE" id="PS00237">
    <property type="entry name" value="G_PROTEIN_RECEP_F1_1"/>
    <property type="match status" value="1"/>
</dbReference>
<evidence type="ECO:0000256" key="4">
    <source>
        <dbReference type="ARBA" id="ARBA00022692"/>
    </source>
</evidence>
<reference evidence="16 17" key="1">
    <citation type="submission" date="2019-04" db="EMBL/GenBank/DDBJ databases">
        <authorList>
            <consortium name="Wellcome Sanger Institute Data Sharing"/>
        </authorList>
    </citation>
    <scope>NUCLEOTIDE SEQUENCE [LARGE SCALE GENOMIC DNA]</scope>
</reference>
<dbReference type="GO" id="GO:0005886">
    <property type="term" value="C:plasma membrane"/>
    <property type="evidence" value="ECO:0007669"/>
    <property type="project" value="UniProtKB-SubCell"/>
</dbReference>
<dbReference type="PANTHER" id="PTHR24248:SF130">
    <property type="entry name" value="ALPHA-2B ADRENERGIC RECEPTOR"/>
    <property type="match status" value="1"/>
</dbReference>
<dbReference type="Proteomes" id="UP000694397">
    <property type="component" value="Chromosome 12"/>
</dbReference>
<keyword evidence="5 14" id="KW-1133">Transmembrane helix</keyword>
<reference evidence="16" key="2">
    <citation type="submission" date="2025-08" db="UniProtKB">
        <authorList>
            <consortium name="Ensembl"/>
        </authorList>
    </citation>
    <scope>IDENTIFICATION</scope>
</reference>
<dbReference type="FunFam" id="1.20.1070.10:FF:000100">
    <property type="entry name" value="alpha-2B adrenergic receptor"/>
    <property type="match status" value="1"/>
</dbReference>
<feature type="compositionally biased region" description="Polar residues" evidence="13">
    <location>
        <begin position="288"/>
        <end position="299"/>
    </location>
</feature>
<keyword evidence="8" id="KW-1015">Disulfide bond</keyword>
<protein>
    <recommendedName>
        <fullName evidence="2">Alpha-2B adrenergic receptor</fullName>
    </recommendedName>
    <alternativeName>
        <fullName evidence="11">Alpha-2B adrenoreceptor</fullName>
    </alternativeName>
</protein>
<dbReference type="RefSeq" id="XP_018617878.1">
    <property type="nucleotide sequence ID" value="XM_018762362.2"/>
</dbReference>
<evidence type="ECO:0000256" key="11">
    <source>
        <dbReference type="ARBA" id="ARBA00031735"/>
    </source>
</evidence>
<dbReference type="PROSITE" id="PS50262">
    <property type="entry name" value="G_PROTEIN_RECEP_F1_2"/>
    <property type="match status" value="1"/>
</dbReference>
<sequence length="519" mass="56205">MAAVPDGACGMGSEHGIRNASVGGASSATPHCNQSLPPYSPEATAAFATAITLMALFTIVGNILVIIAVLTSRSLRGPQNLFLVSLAAADILVATLIIPFSLANELMGYWYFRSVWCEIYLALDVLFCTSSIVHLCAISLDRYMSISRAVTYGSQRTPRRIKAAILVVWLISAIISFPPLLSMNKSKGGAGGKDMPQCMLNNERWYILYSTIGSFFAPCLIMILVYIRIYQIAKQRTRCPPGDQKKECTTTATPQKTRSRTQQNGGNDASPATPQKSHTKARPPNLTVPLSPSSLPTKRSASPQNLLQPPSPSPATTPTTPTSPPGRISSLLPCRPSANPADTRSKGGRKAKRIGKRPVNNNGDSSSSGSETDPGPGEGGHGVPAASPGPGIHSPASVQKYRDMIATSKGAVLAGRRDKPEGTPNSRRKAMVNREKRFTFVLAVVIGVFVVCWFPFFFSYILQAICPEVCTLPEPVFKFFFWIGYCNSSLNPVIYTIFNKDFRRAFKKILCKNTKGTFF</sequence>
<organism evidence="16 17">
    <name type="scientific">Scleropages formosus</name>
    <name type="common">Asian bonytongue</name>
    <name type="synonym">Osteoglossum formosum</name>
    <dbReference type="NCBI Taxonomy" id="113540"/>
    <lineage>
        <taxon>Eukaryota</taxon>
        <taxon>Metazoa</taxon>
        <taxon>Chordata</taxon>
        <taxon>Craniata</taxon>
        <taxon>Vertebrata</taxon>
        <taxon>Euteleostomi</taxon>
        <taxon>Actinopterygii</taxon>
        <taxon>Neopterygii</taxon>
        <taxon>Teleostei</taxon>
        <taxon>Osteoglossocephala</taxon>
        <taxon>Osteoglossomorpha</taxon>
        <taxon>Osteoglossiformes</taxon>
        <taxon>Osteoglossidae</taxon>
        <taxon>Scleropages</taxon>
    </lineage>
</organism>
<name>A0A8C9T156_SCLFO</name>
<feature type="transmembrane region" description="Helical" evidence="14">
    <location>
        <begin position="161"/>
        <end position="181"/>
    </location>
</feature>
<comment type="subcellular location">
    <subcellularLocation>
        <location evidence="1">Cell membrane</location>
        <topology evidence="1">Multi-pass membrane protein</topology>
    </subcellularLocation>
</comment>
<accession>A0A8C9T156</accession>
<dbReference type="GeneID" id="108940308"/>
<evidence type="ECO:0000256" key="3">
    <source>
        <dbReference type="ARBA" id="ARBA00022475"/>
    </source>
</evidence>
<keyword evidence="7 14" id="KW-0472">Membrane</keyword>
<dbReference type="InterPro" id="IPR000276">
    <property type="entry name" value="GPCR_Rhodpsn"/>
</dbReference>
<dbReference type="KEGG" id="sfm:108940308"/>
<feature type="transmembrane region" description="Helical" evidence="14">
    <location>
        <begin position="205"/>
        <end position="227"/>
    </location>
</feature>
<dbReference type="AlphaFoldDB" id="A0A8C9T156"/>
<keyword evidence="6 12" id="KW-0297">G-protein coupled receptor</keyword>
<evidence type="ECO:0000256" key="13">
    <source>
        <dbReference type="SAM" id="MobiDB-lite"/>
    </source>
</evidence>
<evidence type="ECO:0000256" key="9">
    <source>
        <dbReference type="ARBA" id="ARBA00023170"/>
    </source>
</evidence>
<dbReference type="RefSeq" id="XP_029112679.1">
    <property type="nucleotide sequence ID" value="XM_029256846.1"/>
</dbReference>
<evidence type="ECO:0000256" key="8">
    <source>
        <dbReference type="ARBA" id="ARBA00023157"/>
    </source>
</evidence>
<comment type="similarity">
    <text evidence="12">Belongs to the G-protein coupled receptor 1 family.</text>
</comment>
<dbReference type="Pfam" id="PF00001">
    <property type="entry name" value="7tm_1"/>
    <property type="match status" value="1"/>
</dbReference>
<feature type="transmembrane region" description="Helical" evidence="14">
    <location>
        <begin position="438"/>
        <end position="459"/>
    </location>
</feature>
<evidence type="ECO:0000256" key="14">
    <source>
        <dbReference type="SAM" id="Phobius"/>
    </source>
</evidence>
<feature type="compositionally biased region" description="Polar residues" evidence="13">
    <location>
        <begin position="249"/>
        <end position="276"/>
    </location>
</feature>
<keyword evidence="9 12" id="KW-0675">Receptor</keyword>
<feature type="transmembrane region" description="Helical" evidence="14">
    <location>
        <begin position="81"/>
        <end position="100"/>
    </location>
</feature>
<dbReference type="GO" id="GO:0071881">
    <property type="term" value="P:adenylate cyclase-inhibiting adrenergic receptor signaling pathway"/>
    <property type="evidence" value="ECO:0007669"/>
    <property type="project" value="UniProtKB-ARBA"/>
</dbReference>
<dbReference type="Gene3D" id="1.20.1070.10">
    <property type="entry name" value="Rhodopsin 7-helix transmembrane proteins"/>
    <property type="match status" value="2"/>
</dbReference>
<proteinExistence type="inferred from homology"/>
<reference evidence="16" key="3">
    <citation type="submission" date="2025-09" db="UniProtKB">
        <authorList>
            <consortium name="Ensembl"/>
        </authorList>
    </citation>
    <scope>IDENTIFICATION</scope>
</reference>
<dbReference type="OrthoDB" id="5975661at2759"/>
<dbReference type="CTD" id="151"/>
<feature type="region of interest" description="Disordered" evidence="13">
    <location>
        <begin position="238"/>
        <end position="396"/>
    </location>
</feature>
<dbReference type="RefSeq" id="XP_018617879.1">
    <property type="nucleotide sequence ID" value="XM_018762363.2"/>
</dbReference>
<evidence type="ECO:0000256" key="6">
    <source>
        <dbReference type="ARBA" id="ARBA00023040"/>
    </source>
</evidence>
<dbReference type="GeneTree" id="ENSGT00940000161915"/>
<keyword evidence="17" id="KW-1185">Reference proteome</keyword>
<dbReference type="PRINTS" id="PR00237">
    <property type="entry name" value="GPCRRHODOPSN"/>
</dbReference>
<dbReference type="InterPro" id="IPR017452">
    <property type="entry name" value="GPCR_Rhodpsn_7TM"/>
</dbReference>
<dbReference type="Ensembl" id="ENSSFOT00015080505.1">
    <property type="protein sequence ID" value="ENSSFOP00015044619.1"/>
    <property type="gene ID" value="ENSSFOG00015032553.1"/>
</dbReference>
<dbReference type="SUPFAM" id="SSF81321">
    <property type="entry name" value="Family A G protein-coupled receptor-like"/>
    <property type="match status" value="1"/>
</dbReference>
<evidence type="ECO:0000313" key="17">
    <source>
        <dbReference type="Proteomes" id="UP000694397"/>
    </source>
</evidence>
<feature type="compositionally biased region" description="Low complexity" evidence="13">
    <location>
        <begin position="363"/>
        <end position="375"/>
    </location>
</feature>
<feature type="compositionally biased region" description="Basic residues" evidence="13">
    <location>
        <begin position="346"/>
        <end position="356"/>
    </location>
</feature>
<dbReference type="SMART" id="SM01381">
    <property type="entry name" value="7TM_GPCR_Srsx"/>
    <property type="match status" value="1"/>
</dbReference>
<dbReference type="RefSeq" id="XP_018617880.1">
    <property type="nucleotide sequence ID" value="XM_018762364.2"/>
</dbReference>
<feature type="transmembrane region" description="Helical" evidence="14">
    <location>
        <begin position="45"/>
        <end position="69"/>
    </location>
</feature>
<evidence type="ECO:0000256" key="5">
    <source>
        <dbReference type="ARBA" id="ARBA00022989"/>
    </source>
</evidence>
<evidence type="ECO:0000259" key="15">
    <source>
        <dbReference type="PROSITE" id="PS50262"/>
    </source>
</evidence>
<feature type="transmembrane region" description="Helical" evidence="14">
    <location>
        <begin position="120"/>
        <end position="140"/>
    </location>
</feature>
<evidence type="ECO:0000313" key="16">
    <source>
        <dbReference type="Ensembl" id="ENSSFOP00015044619.1"/>
    </source>
</evidence>
<evidence type="ECO:0000256" key="12">
    <source>
        <dbReference type="RuleBase" id="RU000688"/>
    </source>
</evidence>
<evidence type="ECO:0000256" key="7">
    <source>
        <dbReference type="ARBA" id="ARBA00023136"/>
    </source>
</evidence>
<evidence type="ECO:0000256" key="2">
    <source>
        <dbReference type="ARBA" id="ARBA00019305"/>
    </source>
</evidence>
<gene>
    <name evidence="16" type="primary">ADRA2B</name>
    <name evidence="16" type="synonym">adra2b</name>
</gene>